<sequence length="226" mass="25104">MTQPTLRQALQDVPSTRIIIEQVETEYSGERTLTFWVESDDFAAFETAMSDDPTVTDVECLTTFSDRRLYRATQVGEGRAKSLYSALTTSGGDLQSVIGTATGWEYRVAFPDSGGLSRLRDICEEFGLDFTLLQKYQQTVHLDRISSAANQEVPPDLGLTPTQRETLLRAVDQGYYAIPREISLVELASQLGVSDQAVTERLRRAIVALTTNAFLLAEQESTPHDD</sequence>
<evidence type="ECO:0000259" key="3">
    <source>
        <dbReference type="Pfam" id="PF04967"/>
    </source>
</evidence>
<dbReference type="Pfam" id="PF15915">
    <property type="entry name" value="BAT"/>
    <property type="match status" value="1"/>
</dbReference>
<comment type="caution">
    <text evidence="5">The sequence shown here is derived from an EMBL/GenBank/DDBJ whole genome shotgun (WGS) entry which is preliminary data.</text>
</comment>
<evidence type="ECO:0000313" key="6">
    <source>
        <dbReference type="Proteomes" id="UP001596099"/>
    </source>
</evidence>
<keyword evidence="6" id="KW-1185">Reference proteome</keyword>
<name>A0ABD5RIF5_9EURY</name>
<dbReference type="PANTHER" id="PTHR34236">
    <property type="entry name" value="DIMETHYL SULFOXIDE REDUCTASE TRANSCRIPTIONAL ACTIVATOR"/>
    <property type="match status" value="1"/>
</dbReference>
<reference evidence="5 6" key="1">
    <citation type="journal article" date="2019" name="Int. J. Syst. Evol. Microbiol.">
        <title>The Global Catalogue of Microorganisms (GCM) 10K type strain sequencing project: providing services to taxonomists for standard genome sequencing and annotation.</title>
        <authorList>
            <consortium name="The Broad Institute Genomics Platform"/>
            <consortium name="The Broad Institute Genome Sequencing Center for Infectious Disease"/>
            <person name="Wu L."/>
            <person name="Ma J."/>
        </authorList>
    </citation>
    <scope>NUCLEOTIDE SEQUENCE [LARGE SCALE GENOMIC DNA]</scope>
    <source>
        <strain evidence="5 6">CGMCC 1.12543</strain>
    </source>
</reference>
<feature type="domain" description="Bacterioopsin transcriptional activator GAF and HTH associated" evidence="4">
    <location>
        <begin position="9"/>
        <end position="139"/>
    </location>
</feature>
<proteinExistence type="predicted"/>
<evidence type="ECO:0000256" key="2">
    <source>
        <dbReference type="ARBA" id="ARBA00023163"/>
    </source>
</evidence>
<organism evidence="5 6">
    <name type="scientific">Halomarina salina</name>
    <dbReference type="NCBI Taxonomy" id="1872699"/>
    <lineage>
        <taxon>Archaea</taxon>
        <taxon>Methanobacteriati</taxon>
        <taxon>Methanobacteriota</taxon>
        <taxon>Stenosarchaea group</taxon>
        <taxon>Halobacteria</taxon>
        <taxon>Halobacteriales</taxon>
        <taxon>Natronomonadaceae</taxon>
        <taxon>Halomarina</taxon>
    </lineage>
</organism>
<dbReference type="InterPro" id="IPR007050">
    <property type="entry name" value="HTH_bacterioopsin"/>
</dbReference>
<gene>
    <name evidence="5" type="ORF">ACFPYI_03455</name>
</gene>
<dbReference type="InterPro" id="IPR031803">
    <property type="entry name" value="BAT_GAF/HTH-assoc"/>
</dbReference>
<protein>
    <submittedName>
        <fullName evidence="5">Helix-turn-helix domain-containing protein</fullName>
    </submittedName>
</protein>
<evidence type="ECO:0000313" key="5">
    <source>
        <dbReference type="EMBL" id="MFC5970377.1"/>
    </source>
</evidence>
<dbReference type="AlphaFoldDB" id="A0ABD5RIF5"/>
<dbReference type="PANTHER" id="PTHR34236:SF1">
    <property type="entry name" value="DIMETHYL SULFOXIDE REDUCTASE TRANSCRIPTIONAL ACTIVATOR"/>
    <property type="match status" value="1"/>
</dbReference>
<keyword evidence="2" id="KW-0804">Transcription</keyword>
<accession>A0ABD5RIF5</accession>
<keyword evidence="1" id="KW-0805">Transcription regulation</keyword>
<evidence type="ECO:0000256" key="1">
    <source>
        <dbReference type="ARBA" id="ARBA00023015"/>
    </source>
</evidence>
<dbReference type="EMBL" id="JBHSQH010000001">
    <property type="protein sequence ID" value="MFC5970377.1"/>
    <property type="molecule type" value="Genomic_DNA"/>
</dbReference>
<feature type="domain" description="HTH bat-type" evidence="3">
    <location>
        <begin position="159"/>
        <end position="207"/>
    </location>
</feature>
<dbReference type="Pfam" id="PF04967">
    <property type="entry name" value="HTH_10"/>
    <property type="match status" value="1"/>
</dbReference>
<dbReference type="Proteomes" id="UP001596099">
    <property type="component" value="Unassembled WGS sequence"/>
</dbReference>
<evidence type="ECO:0000259" key="4">
    <source>
        <dbReference type="Pfam" id="PF15915"/>
    </source>
</evidence>